<proteinExistence type="inferred from homology"/>
<protein>
    <recommendedName>
        <fullName evidence="5">UBC core domain-containing protein</fullName>
    </recommendedName>
</protein>
<evidence type="ECO:0000256" key="4">
    <source>
        <dbReference type="RuleBase" id="RU362109"/>
    </source>
</evidence>
<evidence type="ECO:0000256" key="1">
    <source>
        <dbReference type="ARBA" id="ARBA00022679"/>
    </source>
</evidence>
<dbReference type="GO" id="GO:0016740">
    <property type="term" value="F:transferase activity"/>
    <property type="evidence" value="ECO:0007669"/>
    <property type="project" value="UniProtKB-KW"/>
</dbReference>
<keyword evidence="4" id="KW-0067">ATP-binding</keyword>
<dbReference type="Pfam" id="PF00179">
    <property type="entry name" value="UQ_con"/>
    <property type="match status" value="1"/>
</dbReference>
<accession>A0AAU9L6Y0</accession>
<evidence type="ECO:0000256" key="3">
    <source>
        <dbReference type="PROSITE-ProRule" id="PRU10133"/>
    </source>
</evidence>
<sequence length="219" mass="25171">MLTRENLPPQVAQRVARELQKLVIKPLNGIKYLPQEEEYLSEIHAEIRGPEDTPYENGYFTVKLTLTESFPEQPPRGMFLTKIFHPNVSQPAGDICVNTLKKTGCRHLELLMCCKYYEEYARRAKLWTNIHAPKRSAVAIEEIAETTSGEEKKKNCGYDRNGKGYRYKRSADAATASLEDRKDTAFSTLVVKKQKNEIDGEAFRKEMKKANKKKSLKRL</sequence>
<dbReference type="PROSITE" id="PS50127">
    <property type="entry name" value="UBC_2"/>
    <property type="match status" value="1"/>
</dbReference>
<evidence type="ECO:0000256" key="2">
    <source>
        <dbReference type="ARBA" id="ARBA00022786"/>
    </source>
</evidence>
<dbReference type="AlphaFoldDB" id="A0AAU9L6Y0"/>
<organism evidence="6 7">
    <name type="scientific">Peronospora belbahrii</name>
    <dbReference type="NCBI Taxonomy" id="622444"/>
    <lineage>
        <taxon>Eukaryota</taxon>
        <taxon>Sar</taxon>
        <taxon>Stramenopiles</taxon>
        <taxon>Oomycota</taxon>
        <taxon>Peronosporomycetes</taxon>
        <taxon>Peronosporales</taxon>
        <taxon>Peronosporaceae</taxon>
        <taxon>Peronospora</taxon>
    </lineage>
</organism>
<dbReference type="InterPro" id="IPR000608">
    <property type="entry name" value="UBC"/>
</dbReference>
<feature type="domain" description="UBC core" evidence="5">
    <location>
        <begin position="10"/>
        <end position="171"/>
    </location>
</feature>
<comment type="similarity">
    <text evidence="4">Belongs to the ubiquitin-conjugating enzyme family.</text>
</comment>
<dbReference type="Gene3D" id="3.10.110.10">
    <property type="entry name" value="Ubiquitin Conjugating Enzyme"/>
    <property type="match status" value="1"/>
</dbReference>
<dbReference type="SMART" id="SM00212">
    <property type="entry name" value="UBCc"/>
    <property type="match status" value="1"/>
</dbReference>
<dbReference type="InterPro" id="IPR050113">
    <property type="entry name" value="Ub_conjugating_enzyme"/>
</dbReference>
<dbReference type="InterPro" id="IPR023313">
    <property type="entry name" value="UBQ-conjugating_AS"/>
</dbReference>
<feature type="active site" description="Glycyl thioester intermediate" evidence="3">
    <location>
        <position position="96"/>
    </location>
</feature>
<gene>
    <name evidence="6" type="ORF">PBS003_LOCUS7102</name>
</gene>
<dbReference type="PANTHER" id="PTHR24067">
    <property type="entry name" value="UBIQUITIN-CONJUGATING ENZYME E2"/>
    <property type="match status" value="1"/>
</dbReference>
<dbReference type="PROSITE" id="PS00183">
    <property type="entry name" value="UBC_1"/>
    <property type="match status" value="1"/>
</dbReference>
<keyword evidence="1" id="KW-0808">Transferase</keyword>
<dbReference type="Proteomes" id="UP001160483">
    <property type="component" value="Unassembled WGS sequence"/>
</dbReference>
<dbReference type="SUPFAM" id="SSF54495">
    <property type="entry name" value="UBC-like"/>
    <property type="match status" value="1"/>
</dbReference>
<evidence type="ECO:0000313" key="6">
    <source>
        <dbReference type="EMBL" id="CAH0480480.1"/>
    </source>
</evidence>
<dbReference type="GO" id="GO:0005524">
    <property type="term" value="F:ATP binding"/>
    <property type="evidence" value="ECO:0007669"/>
    <property type="project" value="UniProtKB-UniRule"/>
</dbReference>
<comment type="caution">
    <text evidence="6">The sequence shown here is derived from an EMBL/GenBank/DDBJ whole genome shotgun (WGS) entry which is preliminary data.</text>
</comment>
<evidence type="ECO:0000259" key="5">
    <source>
        <dbReference type="PROSITE" id="PS50127"/>
    </source>
</evidence>
<dbReference type="InterPro" id="IPR016135">
    <property type="entry name" value="UBQ-conjugating_enzyme/RWD"/>
</dbReference>
<reference evidence="6" key="1">
    <citation type="submission" date="2021-11" db="EMBL/GenBank/DDBJ databases">
        <authorList>
            <person name="Islam A."/>
            <person name="Islam S."/>
            <person name="Flora M.S."/>
            <person name="Rahman M."/>
            <person name="Ziaur R.M."/>
            <person name="Epstein J.H."/>
            <person name="Hassan M."/>
            <person name="Klassen M."/>
            <person name="Woodard K."/>
            <person name="Webb A."/>
            <person name="Webby R.J."/>
            <person name="El Zowalaty M.E."/>
        </authorList>
    </citation>
    <scope>NUCLEOTIDE SEQUENCE</scope>
    <source>
        <strain evidence="6">Pbs3</strain>
    </source>
</reference>
<keyword evidence="2 4" id="KW-0833">Ubl conjugation pathway</keyword>
<keyword evidence="4" id="KW-0547">Nucleotide-binding</keyword>
<evidence type="ECO:0000313" key="7">
    <source>
        <dbReference type="Proteomes" id="UP001160483"/>
    </source>
</evidence>
<name>A0AAU9L6Y0_9STRA</name>
<dbReference type="EMBL" id="CAKKTJ010000324">
    <property type="protein sequence ID" value="CAH0480480.1"/>
    <property type="molecule type" value="Genomic_DNA"/>
</dbReference>